<dbReference type="GeneID" id="18562464"/>
<dbReference type="KEGG" id="vg:18562464"/>
<evidence type="ECO:0000313" key="3">
    <source>
        <dbReference type="Proteomes" id="UP000000696"/>
    </source>
</evidence>
<dbReference type="Proteomes" id="UP000000696">
    <property type="component" value="Segment"/>
</dbReference>
<reference evidence="2 3" key="1">
    <citation type="journal article" date="2012" name="J. Virol.">
        <title>Complete Genome Sequences of 138 Mycobacteriophages.</title>
        <authorList>
            <consortium name="the Science Education Alliance Phage Hunters Advancing Genomics and Evolutionary Science Program"/>
            <consortium name="the KwaZulu-Natal Research Institute for Tuberculosis and HIV Mycobacterial Genetics Course Students"/>
            <consortium name="the Phage Hunters Integrating Research and Education Program"/>
            <person name="Hatfull G.F."/>
        </authorList>
    </citation>
    <scope>NUCLEOTIDE SEQUENCE [LARGE SCALE GENOMIC DNA]</scope>
</reference>
<name>G1JXC9_9CAUD</name>
<proteinExistence type="predicted"/>
<evidence type="ECO:0000313" key="2">
    <source>
        <dbReference type="EMBL" id="AEL98470.1"/>
    </source>
</evidence>
<feature type="region of interest" description="Disordered" evidence="1">
    <location>
        <begin position="88"/>
        <end position="130"/>
    </location>
</feature>
<accession>G1JXC9</accession>
<evidence type="ECO:0000256" key="1">
    <source>
        <dbReference type="SAM" id="MobiDB-lite"/>
    </source>
</evidence>
<organism evidence="2 3">
    <name type="scientific">Mycobacterium phage LinStu</name>
    <dbReference type="NCBI Taxonomy" id="1074307"/>
    <lineage>
        <taxon>Viruses</taxon>
        <taxon>Duplodnaviria</taxon>
        <taxon>Heunggongvirae</taxon>
        <taxon>Uroviricota</taxon>
        <taxon>Caudoviricetes</taxon>
        <taxon>Ceeclamvirinae</taxon>
        <taxon>Bixzunavirus</taxon>
        <taxon>Bixzunavirus Bxz1</taxon>
    </lineage>
</organism>
<dbReference type="RefSeq" id="YP_009014626.1">
    <property type="nucleotide sequence ID" value="NC_023714.1"/>
</dbReference>
<gene>
    <name evidence="2" type="primary">32</name>
    <name evidence="2" type="ORF">LINSTU_32</name>
</gene>
<protein>
    <submittedName>
        <fullName evidence="2">Uncharacterized protein</fullName>
    </submittedName>
</protein>
<dbReference type="EMBL" id="JN412592">
    <property type="protein sequence ID" value="AEL98470.1"/>
    <property type="molecule type" value="Genomic_DNA"/>
</dbReference>
<sequence>MSTPAQYRKKPVVVEALQWTGDNAEDLAEWATMPCHGAIPGSELICFMSMDDDEIFDTVESMRYDEFRAVGATAALWVKRQPELAADQGRGVGRQGPAGLLPGRGRRVRRDLRAGPVRNSGMNPHTAALY</sequence>